<dbReference type="PANTHER" id="PTHR20857:SF22">
    <property type="entry name" value="THIAZOLE TAUTOMERASE"/>
    <property type="match status" value="1"/>
</dbReference>
<feature type="domain" description="Thiamine phosphate synthase/TenI" evidence="3">
    <location>
        <begin position="8"/>
        <end position="182"/>
    </location>
</feature>
<comment type="caution">
    <text evidence="4">The sequence shown here is derived from an EMBL/GenBank/DDBJ whole genome shotgun (WGS) entry which is preliminary data.</text>
</comment>
<dbReference type="InterPro" id="IPR013785">
    <property type="entry name" value="Aldolase_TIM"/>
</dbReference>
<evidence type="ECO:0000256" key="1">
    <source>
        <dbReference type="ARBA" id="ARBA00004948"/>
    </source>
</evidence>
<keyword evidence="5" id="KW-1185">Reference proteome</keyword>
<accession>A0ABS8YP50</accession>
<dbReference type="InterPro" id="IPR036206">
    <property type="entry name" value="ThiamineP_synth_sf"/>
</dbReference>
<dbReference type="InterPro" id="IPR022998">
    <property type="entry name" value="ThiamineP_synth_TenI"/>
</dbReference>
<protein>
    <submittedName>
        <fullName evidence="4">Thiamine phosphate synthase</fullName>
    </submittedName>
</protein>
<reference evidence="4 5" key="1">
    <citation type="submission" date="2021-11" db="EMBL/GenBank/DDBJ databases">
        <title>Draft genome sequence of Paenibacillus profundus YoMME, a new Gram-positive bacteria with exoelectrogenic properties.</title>
        <authorList>
            <person name="Hubenova Y."/>
            <person name="Hubenova E."/>
            <person name="Manasiev Y."/>
            <person name="Peykov S."/>
            <person name="Mitov M."/>
        </authorList>
    </citation>
    <scope>NUCLEOTIDE SEQUENCE [LARGE SCALE GENOMIC DNA]</scope>
    <source>
        <strain evidence="4 5">YoMME</strain>
    </source>
</reference>
<evidence type="ECO:0000313" key="4">
    <source>
        <dbReference type="EMBL" id="MCE5172101.1"/>
    </source>
</evidence>
<dbReference type="Proteomes" id="UP001199916">
    <property type="component" value="Unassembled WGS sequence"/>
</dbReference>
<proteinExistence type="predicted"/>
<keyword evidence="2" id="KW-0784">Thiamine biosynthesis</keyword>
<evidence type="ECO:0000259" key="3">
    <source>
        <dbReference type="Pfam" id="PF02581"/>
    </source>
</evidence>
<dbReference type="RefSeq" id="WP_233698386.1">
    <property type="nucleotide sequence ID" value="NZ_JAJNBZ010000024.1"/>
</dbReference>
<comment type="pathway">
    <text evidence="1">Cofactor biosynthesis; thiamine diphosphate biosynthesis.</text>
</comment>
<evidence type="ECO:0000313" key="5">
    <source>
        <dbReference type="Proteomes" id="UP001199916"/>
    </source>
</evidence>
<name>A0ABS8YP50_9BACL</name>
<organism evidence="4 5">
    <name type="scientific">Paenibacillus profundus</name>
    <dbReference type="NCBI Taxonomy" id="1173085"/>
    <lineage>
        <taxon>Bacteria</taxon>
        <taxon>Bacillati</taxon>
        <taxon>Bacillota</taxon>
        <taxon>Bacilli</taxon>
        <taxon>Bacillales</taxon>
        <taxon>Paenibacillaceae</taxon>
        <taxon>Paenibacillus</taxon>
    </lineage>
</organism>
<dbReference type="Gene3D" id="3.20.20.70">
    <property type="entry name" value="Aldolase class I"/>
    <property type="match status" value="1"/>
</dbReference>
<gene>
    <name evidence="4" type="ORF">LQV63_22730</name>
</gene>
<dbReference type="PANTHER" id="PTHR20857">
    <property type="entry name" value="THIAMINE-PHOSPHATE PYROPHOSPHORYLASE"/>
    <property type="match status" value="1"/>
</dbReference>
<sequence>MIIPWLHAVTPECESILECVQIAVDIHPYVDAIHVRQKQWTARMMWDAVEQYREAGIPQHKLIVNDRVDVAAAANLRGVQLAYHSLPPHAVRAAFAQLLMGVSVHDEREARQAEQQGADYIIYGHVFPTACKPGREPKGEEALRRCRQAITIPIVAIGGITYDNIGKVISAGASGVAVMSGIWHDEHPALSARRYRESLMAAVQGTSMLRS</sequence>
<evidence type="ECO:0000256" key="2">
    <source>
        <dbReference type="ARBA" id="ARBA00022977"/>
    </source>
</evidence>
<dbReference type="Pfam" id="PF02581">
    <property type="entry name" value="TMP-TENI"/>
    <property type="match status" value="1"/>
</dbReference>
<dbReference type="CDD" id="cd00564">
    <property type="entry name" value="TMP_TenI"/>
    <property type="match status" value="1"/>
</dbReference>
<dbReference type="EMBL" id="JAJNBZ010000024">
    <property type="protein sequence ID" value="MCE5172101.1"/>
    <property type="molecule type" value="Genomic_DNA"/>
</dbReference>
<dbReference type="SUPFAM" id="SSF51391">
    <property type="entry name" value="Thiamin phosphate synthase"/>
    <property type="match status" value="1"/>
</dbReference>